<comment type="cofactor">
    <cofactor evidence="1">
        <name>Fe(2+)</name>
        <dbReference type="ChEBI" id="CHEBI:29033"/>
    </cofactor>
</comment>
<accession>A0A1Z4NAD5</accession>
<keyword evidence="6" id="KW-0276">Fatty acid metabolism</keyword>
<feature type="transmembrane region" description="Helical" evidence="13">
    <location>
        <begin position="111"/>
        <end position="132"/>
    </location>
</feature>
<dbReference type="PRINTS" id="PR00075">
    <property type="entry name" value="FACDDSATRASE"/>
</dbReference>
<dbReference type="GO" id="GO:0016717">
    <property type="term" value="F:oxidoreductase activity, acting on paired donors, with oxidation of a pair of donors resulting in the reduction of molecular oxygen to two molecules of water"/>
    <property type="evidence" value="ECO:0007669"/>
    <property type="project" value="InterPro"/>
</dbReference>
<evidence type="ECO:0000256" key="6">
    <source>
        <dbReference type="ARBA" id="ARBA00022832"/>
    </source>
</evidence>
<keyword evidence="12" id="KW-0275">Fatty acid biosynthesis</keyword>
<dbReference type="Proteomes" id="UP000218785">
    <property type="component" value="Chromosome"/>
</dbReference>
<dbReference type="InterPro" id="IPR015876">
    <property type="entry name" value="Acyl-CoA_DS"/>
</dbReference>
<keyword evidence="4" id="KW-0444">Lipid biosynthesis</keyword>
<organism evidence="15 16">
    <name type="scientific">Tolypothrix tenuis PCC 7101</name>
    <dbReference type="NCBI Taxonomy" id="231146"/>
    <lineage>
        <taxon>Bacteria</taxon>
        <taxon>Bacillati</taxon>
        <taxon>Cyanobacteriota</taxon>
        <taxon>Cyanophyceae</taxon>
        <taxon>Nostocales</taxon>
        <taxon>Tolypothrichaceae</taxon>
        <taxon>Tolypothrix</taxon>
    </lineage>
</organism>
<keyword evidence="7 13" id="KW-1133">Transmembrane helix</keyword>
<dbReference type="CDD" id="cd03505">
    <property type="entry name" value="Delta9-FADS-like"/>
    <property type="match status" value="1"/>
</dbReference>
<dbReference type="Pfam" id="PF00487">
    <property type="entry name" value="FA_desaturase"/>
    <property type="match status" value="1"/>
</dbReference>
<reference evidence="15 16" key="1">
    <citation type="submission" date="2017-06" db="EMBL/GenBank/DDBJ databases">
        <title>Genome sequencing of cyanobaciteial culture collection at National Institute for Environmental Studies (NIES).</title>
        <authorList>
            <person name="Hirose Y."/>
            <person name="Shimura Y."/>
            <person name="Fujisawa T."/>
            <person name="Nakamura Y."/>
            <person name="Kawachi M."/>
        </authorList>
    </citation>
    <scope>NUCLEOTIDE SEQUENCE [LARGE SCALE GENOMIC DNA]</scope>
    <source>
        <strain evidence="15 16">NIES-37</strain>
    </source>
</reference>
<evidence type="ECO:0000256" key="5">
    <source>
        <dbReference type="ARBA" id="ARBA00022692"/>
    </source>
</evidence>
<keyword evidence="10" id="KW-0443">Lipid metabolism</keyword>
<keyword evidence="5 13" id="KW-0812">Transmembrane</keyword>
<dbReference type="EMBL" id="AP018248">
    <property type="protein sequence ID" value="BAZ02632.1"/>
    <property type="molecule type" value="Genomic_DNA"/>
</dbReference>
<evidence type="ECO:0000256" key="11">
    <source>
        <dbReference type="ARBA" id="ARBA00023136"/>
    </source>
</evidence>
<dbReference type="GO" id="GO:0006633">
    <property type="term" value="P:fatty acid biosynthetic process"/>
    <property type="evidence" value="ECO:0007669"/>
    <property type="project" value="UniProtKB-KW"/>
</dbReference>
<comment type="subcellular location">
    <subcellularLocation>
        <location evidence="2">Membrane</location>
        <topology evidence="2">Multi-pass membrane protein</topology>
    </subcellularLocation>
</comment>
<gene>
    <name evidence="15" type="ORF">NIES37_66450</name>
</gene>
<protein>
    <submittedName>
        <fullName evidence="15">Stearoyl-CoA 9-desaturase</fullName>
    </submittedName>
</protein>
<feature type="transmembrane region" description="Helical" evidence="13">
    <location>
        <begin position="50"/>
        <end position="72"/>
    </location>
</feature>
<evidence type="ECO:0000313" key="15">
    <source>
        <dbReference type="EMBL" id="BAZ02632.1"/>
    </source>
</evidence>
<evidence type="ECO:0000256" key="4">
    <source>
        <dbReference type="ARBA" id="ARBA00022516"/>
    </source>
</evidence>
<dbReference type="PANTHER" id="PTHR11351:SF31">
    <property type="entry name" value="DESATURASE 1, ISOFORM A-RELATED"/>
    <property type="match status" value="1"/>
</dbReference>
<proteinExistence type="inferred from homology"/>
<keyword evidence="16" id="KW-1185">Reference proteome</keyword>
<dbReference type="AlphaFoldDB" id="A0A1Z4NAD5"/>
<evidence type="ECO:0000256" key="13">
    <source>
        <dbReference type="SAM" id="Phobius"/>
    </source>
</evidence>
<comment type="similarity">
    <text evidence="3">Belongs to the fatty acid desaturase type 2 family.</text>
</comment>
<evidence type="ECO:0000256" key="2">
    <source>
        <dbReference type="ARBA" id="ARBA00004141"/>
    </source>
</evidence>
<dbReference type="GO" id="GO:0016020">
    <property type="term" value="C:membrane"/>
    <property type="evidence" value="ECO:0007669"/>
    <property type="project" value="UniProtKB-SubCell"/>
</dbReference>
<feature type="domain" description="Fatty acid desaturase" evidence="14">
    <location>
        <begin position="73"/>
        <end position="292"/>
    </location>
</feature>
<name>A0A1Z4NAD5_9CYAN</name>
<evidence type="ECO:0000256" key="9">
    <source>
        <dbReference type="ARBA" id="ARBA00023004"/>
    </source>
</evidence>
<dbReference type="KEGG" id="ttq:NIES37_66450"/>
<dbReference type="InterPro" id="IPR005804">
    <property type="entry name" value="FA_desaturase_dom"/>
</dbReference>
<feature type="transmembrane region" description="Helical" evidence="13">
    <location>
        <begin position="78"/>
        <end position="99"/>
    </location>
</feature>
<evidence type="ECO:0000256" key="1">
    <source>
        <dbReference type="ARBA" id="ARBA00001954"/>
    </source>
</evidence>
<evidence type="ECO:0000256" key="8">
    <source>
        <dbReference type="ARBA" id="ARBA00023002"/>
    </source>
</evidence>
<evidence type="ECO:0000313" key="16">
    <source>
        <dbReference type="Proteomes" id="UP000218785"/>
    </source>
</evidence>
<keyword evidence="11 13" id="KW-0472">Membrane</keyword>
<keyword evidence="8" id="KW-0560">Oxidoreductase</keyword>
<feature type="transmembrane region" description="Helical" evidence="13">
    <location>
        <begin position="197"/>
        <end position="221"/>
    </location>
</feature>
<evidence type="ECO:0000256" key="7">
    <source>
        <dbReference type="ARBA" id="ARBA00022989"/>
    </source>
</evidence>
<sequence>MSNGNFSLIPLITLISPIPQSPVPYILCLRKVFVRLNLQNLPEKDQPLRLDWLSVLFFGVIHALAFLAPWFFSWSAVGVALFLHWLFGSIGVCLGYHRLLSHRSFKVPRFLEYAIAILGALSLQGGPIFWAAGHRLHHAHTEDEEKDPYSARKGFWWSHMMWIFYPRAEFFNYDYYQRFAPDLVRDPFYRWLNRNFLILQLPVALLLYALGGWSFVVYGVFVRAVVLWHTTWLINSVTHMWGYRTFEINDNSRNLWWAAILTYGEGWHNNHHAYPHVVKCGWRWWEIDITWWAIWCLKTVGLAKDLNMPPVQAVKS</sequence>
<evidence type="ECO:0000259" key="14">
    <source>
        <dbReference type="Pfam" id="PF00487"/>
    </source>
</evidence>
<keyword evidence="9" id="KW-0408">Iron</keyword>
<dbReference type="PANTHER" id="PTHR11351">
    <property type="entry name" value="ACYL-COA DESATURASE"/>
    <property type="match status" value="1"/>
</dbReference>
<evidence type="ECO:0000256" key="10">
    <source>
        <dbReference type="ARBA" id="ARBA00023098"/>
    </source>
</evidence>
<evidence type="ECO:0000256" key="12">
    <source>
        <dbReference type="ARBA" id="ARBA00023160"/>
    </source>
</evidence>
<evidence type="ECO:0000256" key="3">
    <source>
        <dbReference type="ARBA" id="ARBA00008749"/>
    </source>
</evidence>